<gene>
    <name evidence="2" type="ordered locus">sce2867</name>
</gene>
<feature type="region of interest" description="Disordered" evidence="1">
    <location>
        <begin position="428"/>
        <end position="451"/>
    </location>
</feature>
<dbReference type="AlphaFoldDB" id="A9GEL1"/>
<dbReference type="EMBL" id="AM746676">
    <property type="protein sequence ID" value="CAN93026.1"/>
    <property type="molecule type" value="Genomic_DNA"/>
</dbReference>
<evidence type="ECO:0000313" key="3">
    <source>
        <dbReference type="Proteomes" id="UP000002139"/>
    </source>
</evidence>
<protein>
    <submittedName>
        <fullName evidence="2">Uncharacterized protein</fullName>
    </submittedName>
</protein>
<proteinExistence type="predicted"/>
<dbReference type="Proteomes" id="UP000002139">
    <property type="component" value="Chromosome"/>
</dbReference>
<reference evidence="2 3" key="1">
    <citation type="journal article" date="2007" name="Nat. Biotechnol.">
        <title>Complete genome sequence of the myxobacterium Sorangium cellulosum.</title>
        <authorList>
            <person name="Schneiker S."/>
            <person name="Perlova O."/>
            <person name="Kaiser O."/>
            <person name="Gerth K."/>
            <person name="Alici A."/>
            <person name="Altmeyer M.O."/>
            <person name="Bartels D."/>
            <person name="Bekel T."/>
            <person name="Beyer S."/>
            <person name="Bode E."/>
            <person name="Bode H.B."/>
            <person name="Bolten C.J."/>
            <person name="Choudhuri J.V."/>
            <person name="Doss S."/>
            <person name="Elnakady Y.A."/>
            <person name="Frank B."/>
            <person name="Gaigalat L."/>
            <person name="Goesmann A."/>
            <person name="Groeger C."/>
            <person name="Gross F."/>
            <person name="Jelsbak L."/>
            <person name="Jelsbak L."/>
            <person name="Kalinowski J."/>
            <person name="Kegler C."/>
            <person name="Knauber T."/>
            <person name="Konietzny S."/>
            <person name="Kopp M."/>
            <person name="Krause L."/>
            <person name="Krug D."/>
            <person name="Linke B."/>
            <person name="Mahmud T."/>
            <person name="Martinez-Arias R."/>
            <person name="McHardy A.C."/>
            <person name="Merai M."/>
            <person name="Meyer F."/>
            <person name="Mormann S."/>
            <person name="Munoz-Dorado J."/>
            <person name="Perez J."/>
            <person name="Pradella S."/>
            <person name="Rachid S."/>
            <person name="Raddatz G."/>
            <person name="Rosenau F."/>
            <person name="Rueckert C."/>
            <person name="Sasse F."/>
            <person name="Scharfe M."/>
            <person name="Schuster S.C."/>
            <person name="Suen G."/>
            <person name="Treuner-Lange A."/>
            <person name="Velicer G.J."/>
            <person name="Vorholter F.-J."/>
            <person name="Weissman K.J."/>
            <person name="Welch R.D."/>
            <person name="Wenzel S.C."/>
            <person name="Whitworth D.E."/>
            <person name="Wilhelm S."/>
            <person name="Wittmann C."/>
            <person name="Bloecker H."/>
            <person name="Puehler A."/>
            <person name="Mueller R."/>
        </authorList>
    </citation>
    <scope>NUCLEOTIDE SEQUENCE [LARGE SCALE GENOMIC DNA]</scope>
    <source>
        <strain evidence="3">So ce56</strain>
    </source>
</reference>
<evidence type="ECO:0000256" key="1">
    <source>
        <dbReference type="SAM" id="MobiDB-lite"/>
    </source>
</evidence>
<organism evidence="2 3">
    <name type="scientific">Sorangium cellulosum (strain So ce56)</name>
    <name type="common">Polyangium cellulosum (strain So ce56)</name>
    <dbReference type="NCBI Taxonomy" id="448385"/>
    <lineage>
        <taxon>Bacteria</taxon>
        <taxon>Pseudomonadati</taxon>
        <taxon>Myxococcota</taxon>
        <taxon>Polyangia</taxon>
        <taxon>Polyangiales</taxon>
        <taxon>Polyangiaceae</taxon>
        <taxon>Sorangium</taxon>
    </lineage>
</organism>
<feature type="compositionally biased region" description="Basic residues" evidence="1">
    <location>
        <begin position="442"/>
        <end position="451"/>
    </location>
</feature>
<evidence type="ECO:0000313" key="2">
    <source>
        <dbReference type="EMBL" id="CAN93026.1"/>
    </source>
</evidence>
<keyword evidence="3" id="KW-1185">Reference proteome</keyword>
<name>A9GEL1_SORC5</name>
<accession>A9GEL1</accession>
<dbReference type="KEGG" id="scl:sce2867"/>
<sequence>MPPPARPWPPPAQRRRLSCAAMAASCAVPAALLRGHGRLLRGAGGSPARPWPPLARCRRLSCAALAASCAAPLALLRSHGHLLRGAGGSPARPWPPPAQHRRLSCAAMAASCAARASSGAEGLALSSRGAAEYTLSPDREAELRREAESLGDSTMYFPGKLAPRVIWSSRIQLAAGRDAADLVRTPFADHEPPLTREEIRGFRDKIELLRATQSRWHAKTPRHAIALAREDSQSHHCQHTGICPGRVDSCLFGLLADFLFDAQIPPRTMAGVPTPHVAARPGAFTMSMRFHGKVGLFCACSLVAAPVPALALEFSGGVSVGGIQVGTEPELAVSPFIGWLWRRTSDFRIEVHNMLSIVPGAGVGVYDRTAVTFGYTTKTGNISLGPSLAIYMMRVCGAVICDRVMGLAPGARAQSDSRAIMRAWTRPRSDASMPTGCTSARGRSRAARAGG</sequence>
<dbReference type="HOGENOM" id="CLU_606767_0_0_7"/>